<dbReference type="AlphaFoldDB" id="H1S1B1"/>
<dbReference type="GO" id="GO:0043565">
    <property type="term" value="F:sequence-specific DNA binding"/>
    <property type="evidence" value="ECO:0007669"/>
    <property type="project" value="InterPro"/>
</dbReference>
<proteinExistence type="predicted"/>
<comment type="caution">
    <text evidence="5">The sequence shown here is derived from an EMBL/GenBank/DDBJ whole genome shotgun (WGS) entry which is preliminary data.</text>
</comment>
<evidence type="ECO:0000256" key="1">
    <source>
        <dbReference type="ARBA" id="ARBA00023015"/>
    </source>
</evidence>
<dbReference type="SMART" id="SM00342">
    <property type="entry name" value="HTH_ARAC"/>
    <property type="match status" value="1"/>
</dbReference>
<keyword evidence="2" id="KW-0238">DNA-binding</keyword>
<evidence type="ECO:0000256" key="2">
    <source>
        <dbReference type="ARBA" id="ARBA00023125"/>
    </source>
</evidence>
<dbReference type="Gene3D" id="1.10.10.60">
    <property type="entry name" value="Homeodomain-like"/>
    <property type="match status" value="1"/>
</dbReference>
<dbReference type="PATRIC" id="fig|1127483.3.peg.1291"/>
<dbReference type="InterPro" id="IPR009057">
    <property type="entry name" value="Homeodomain-like_sf"/>
</dbReference>
<dbReference type="PANTHER" id="PTHR46796">
    <property type="entry name" value="HTH-TYPE TRANSCRIPTIONAL ACTIVATOR RHAS-RELATED"/>
    <property type="match status" value="1"/>
</dbReference>
<dbReference type="RefSeq" id="WP_006157057.1">
    <property type="nucleotide sequence ID" value="NZ_AHJE01000016.1"/>
</dbReference>
<protein>
    <submittedName>
        <fullName evidence="5">AraC family transcriptional regulator</fullName>
    </submittedName>
</protein>
<dbReference type="Pfam" id="PF14525">
    <property type="entry name" value="AraC_binding_2"/>
    <property type="match status" value="1"/>
</dbReference>
<organism evidence="5 6">
    <name type="scientific">Cupriavidus basilensis OR16</name>
    <dbReference type="NCBI Taxonomy" id="1127483"/>
    <lineage>
        <taxon>Bacteria</taxon>
        <taxon>Pseudomonadati</taxon>
        <taxon>Pseudomonadota</taxon>
        <taxon>Betaproteobacteria</taxon>
        <taxon>Burkholderiales</taxon>
        <taxon>Burkholderiaceae</taxon>
        <taxon>Cupriavidus</taxon>
    </lineage>
</organism>
<evidence type="ECO:0000313" key="5">
    <source>
        <dbReference type="EMBL" id="EHP43724.1"/>
    </source>
</evidence>
<name>H1S1B1_9BURK</name>
<dbReference type="GO" id="GO:0003700">
    <property type="term" value="F:DNA-binding transcription factor activity"/>
    <property type="evidence" value="ECO:0007669"/>
    <property type="project" value="InterPro"/>
</dbReference>
<dbReference type="PANTHER" id="PTHR46796:SF6">
    <property type="entry name" value="ARAC SUBFAMILY"/>
    <property type="match status" value="1"/>
</dbReference>
<accession>H1S1B1</accession>
<keyword evidence="1" id="KW-0805">Transcription regulation</keyword>
<dbReference type="InterPro" id="IPR020449">
    <property type="entry name" value="Tscrpt_reg_AraC-type_HTH"/>
</dbReference>
<reference evidence="5 6" key="1">
    <citation type="journal article" date="2012" name="J. Bacteriol.">
        <title>De Novo Genome Project of Cupriavidus basilensis OR16.</title>
        <authorList>
            <person name="Cserhati M."/>
            <person name="Kriszt B."/>
            <person name="Szoboszlay S."/>
            <person name="Toth A."/>
            <person name="Szabo I."/>
            <person name="Tancsics A."/>
            <person name="Nagy I."/>
            <person name="Horvath B."/>
            <person name="Nagy I."/>
            <person name="Kukolya J."/>
        </authorList>
    </citation>
    <scope>NUCLEOTIDE SEQUENCE [LARGE SCALE GENOMIC DNA]</scope>
    <source>
        <strain evidence="5 6">OR16</strain>
    </source>
</reference>
<dbReference type="InterPro" id="IPR018062">
    <property type="entry name" value="HTH_AraC-typ_CS"/>
</dbReference>
<dbReference type="PROSITE" id="PS00041">
    <property type="entry name" value="HTH_ARAC_FAMILY_1"/>
    <property type="match status" value="1"/>
</dbReference>
<feature type="domain" description="HTH araC/xylS-type" evidence="4">
    <location>
        <begin position="216"/>
        <end position="314"/>
    </location>
</feature>
<dbReference type="EMBL" id="AHJE01000016">
    <property type="protein sequence ID" value="EHP43724.1"/>
    <property type="molecule type" value="Genomic_DNA"/>
</dbReference>
<dbReference type="PRINTS" id="PR00032">
    <property type="entry name" value="HTHARAC"/>
</dbReference>
<dbReference type="SUPFAM" id="SSF46689">
    <property type="entry name" value="Homeodomain-like"/>
    <property type="match status" value="1"/>
</dbReference>
<dbReference type="PROSITE" id="PS01124">
    <property type="entry name" value="HTH_ARAC_FAMILY_2"/>
    <property type="match status" value="1"/>
</dbReference>
<evidence type="ECO:0000256" key="3">
    <source>
        <dbReference type="ARBA" id="ARBA00023163"/>
    </source>
</evidence>
<evidence type="ECO:0000313" key="6">
    <source>
        <dbReference type="Proteomes" id="UP000005808"/>
    </source>
</evidence>
<sequence>MHQHFTVANEAVALQLPAWRDYVGRILDVPVSRAQVANGFLGELDTYVLKDLTYLDSRTAPVGQIRTTARISTDSVRDFVFHVAMDGIAETVTDFSRQRKSAQFVPGILALDMNQPMHMNRPTRARVLAFFVPRATVEAAIPDAESIHGRVVTYTSPLTRLILDHVTALCHRLPAMPEAEAERTIRNCAHLIIAAFGKQSRLAGNARAAARAAMLERVQRYVQANLHQDGLSPESILQAFQLPRPTLYRMFEHEGGLGAYIRNCRLQAAADDLVRLAHIGIAEIGYGLGFNSASDFTRAFRRAYGMSPTDFRGV</sequence>
<keyword evidence="3" id="KW-0804">Transcription</keyword>
<dbReference type="InterPro" id="IPR050204">
    <property type="entry name" value="AraC_XylS_family_regulators"/>
</dbReference>
<dbReference type="InterPro" id="IPR018060">
    <property type="entry name" value="HTH_AraC"/>
</dbReference>
<gene>
    <name evidence="5" type="ORF">OR16_06464</name>
</gene>
<dbReference type="Pfam" id="PF12833">
    <property type="entry name" value="HTH_18"/>
    <property type="match status" value="1"/>
</dbReference>
<dbReference type="InterPro" id="IPR035418">
    <property type="entry name" value="AraC-bd_2"/>
</dbReference>
<dbReference type="Proteomes" id="UP000005808">
    <property type="component" value="Unassembled WGS sequence"/>
</dbReference>
<evidence type="ECO:0000259" key="4">
    <source>
        <dbReference type="PROSITE" id="PS01124"/>
    </source>
</evidence>